<organism evidence="1 2">
    <name type="scientific">Svornostia abyssi</name>
    <dbReference type="NCBI Taxonomy" id="2898438"/>
    <lineage>
        <taxon>Bacteria</taxon>
        <taxon>Bacillati</taxon>
        <taxon>Actinomycetota</taxon>
        <taxon>Thermoleophilia</taxon>
        <taxon>Solirubrobacterales</taxon>
        <taxon>Baekduiaceae</taxon>
        <taxon>Svornostia</taxon>
    </lineage>
</organism>
<dbReference type="Proteomes" id="UP001058860">
    <property type="component" value="Chromosome"/>
</dbReference>
<dbReference type="EMBL" id="CP088295">
    <property type="protein sequence ID" value="UUY05397.1"/>
    <property type="molecule type" value="Genomic_DNA"/>
</dbReference>
<name>A0ABY5PLF2_9ACTN</name>
<gene>
    <name evidence="1" type="ORF">LRS13_07705</name>
</gene>
<sequence>MSAEPGQASWSLQDGIDPQEWPERAREAMHALRQGSVVESPPFVFAASPEFPIHSVTKAWAKSDKAASGVVNVINESLRPQYGLIVTQTCDLVEEGSPKRPWLQLAPVYVFRGDKGQQNMIRSGRGFVYLCYLDGLPAVEGGIWVADLRILIPVEKGWMVDRNVVPAFADEAGYERLAGVLAARFARKAFATVVNDHLVRPVVELLREIAAEYGGSDPIDEVALALGRSRLDPTNAQLVFFLGAELGDDLRARILEWWEPVAAVLREHGIETLMPRFSSLDEMTAREFRTLDLLDASAFSPAD</sequence>
<evidence type="ECO:0000313" key="2">
    <source>
        <dbReference type="Proteomes" id="UP001058860"/>
    </source>
</evidence>
<accession>A0ABY5PLF2</accession>
<evidence type="ECO:0000313" key="1">
    <source>
        <dbReference type="EMBL" id="UUY05397.1"/>
    </source>
</evidence>
<proteinExistence type="predicted"/>
<keyword evidence="2" id="KW-1185">Reference proteome</keyword>
<reference evidence="2" key="1">
    <citation type="submission" date="2021-11" db="EMBL/GenBank/DDBJ databases">
        <title>Cultivation dependent microbiological survey of springs from the worlds oldest radium mine currently devoted to the extraction of radon-saturated water.</title>
        <authorList>
            <person name="Kapinusova G."/>
            <person name="Smrhova T."/>
            <person name="Strejcek M."/>
            <person name="Suman J."/>
            <person name="Jani K."/>
            <person name="Pajer P."/>
            <person name="Uhlik O."/>
        </authorList>
    </citation>
    <scope>NUCLEOTIDE SEQUENCE [LARGE SCALE GENOMIC DNA]</scope>
    <source>
        <strain evidence="2">J379</strain>
    </source>
</reference>
<dbReference type="RefSeq" id="WP_353865858.1">
    <property type="nucleotide sequence ID" value="NZ_CP088295.1"/>
</dbReference>
<protein>
    <submittedName>
        <fullName evidence="1">Uncharacterized protein</fullName>
    </submittedName>
</protein>